<proteinExistence type="predicted"/>
<organism evidence="2 3">
    <name type="scientific">Nitrosomonas ureae</name>
    <dbReference type="NCBI Taxonomy" id="44577"/>
    <lineage>
        <taxon>Bacteria</taxon>
        <taxon>Pseudomonadati</taxon>
        <taxon>Pseudomonadota</taxon>
        <taxon>Betaproteobacteria</taxon>
        <taxon>Nitrosomonadales</taxon>
        <taxon>Nitrosomonadaceae</taxon>
        <taxon>Nitrosomonas</taxon>
    </lineage>
</organism>
<dbReference type="RefSeq" id="WP_062559511.1">
    <property type="nucleotide sequence ID" value="NZ_CP013341.1"/>
</dbReference>
<protein>
    <recommendedName>
        <fullName evidence="1">DUF4325 domain-containing protein</fullName>
    </recommendedName>
</protein>
<dbReference type="EMBL" id="FNLN01000014">
    <property type="protein sequence ID" value="SDT97194.1"/>
    <property type="molecule type" value="Genomic_DNA"/>
</dbReference>
<evidence type="ECO:0000313" key="2">
    <source>
        <dbReference type="EMBL" id="SDT97194.1"/>
    </source>
</evidence>
<name>A0A1H2EQ71_9PROT</name>
<accession>A0A1H2EQ71</accession>
<gene>
    <name evidence="2" type="ORF">SAMN05216406_11467</name>
</gene>
<dbReference type="Proteomes" id="UP000182882">
    <property type="component" value="Unassembled WGS sequence"/>
</dbReference>
<dbReference type="AlphaFoldDB" id="A0A1H2EQ71"/>
<dbReference type="KEGG" id="nur:ATY38_12020"/>
<feature type="domain" description="DUF4325" evidence="1">
    <location>
        <begin position="17"/>
        <end position="76"/>
    </location>
</feature>
<dbReference type="Pfam" id="PF14213">
    <property type="entry name" value="DUF4325"/>
    <property type="match status" value="1"/>
</dbReference>
<evidence type="ECO:0000259" key="1">
    <source>
        <dbReference type="Pfam" id="PF14213"/>
    </source>
</evidence>
<dbReference type="InterPro" id="IPR025474">
    <property type="entry name" value="DUF4325"/>
</dbReference>
<evidence type="ECO:0000313" key="3">
    <source>
        <dbReference type="Proteomes" id="UP000182882"/>
    </source>
</evidence>
<keyword evidence="3" id="KW-1185">Reference proteome</keyword>
<sequence length="97" mass="11193">MEIVIKKYVERPSTYEDGEKIFNLIYPEIANNERVEVSFAGIESVPSAFINAAFIRLLEKVTFEDIKKYLQIVNSTHHINTLIQNRFAFAVKKSELA</sequence>
<reference evidence="3" key="1">
    <citation type="submission" date="2016-10" db="EMBL/GenBank/DDBJ databases">
        <authorList>
            <person name="Varghese N."/>
            <person name="Submissions S."/>
        </authorList>
    </citation>
    <scope>NUCLEOTIDE SEQUENCE [LARGE SCALE GENOMIC DNA]</scope>
    <source>
        <strain evidence="3">Nm10</strain>
    </source>
</reference>